<evidence type="ECO:0000256" key="8">
    <source>
        <dbReference type="ARBA" id="ARBA00023136"/>
    </source>
</evidence>
<proteinExistence type="inferred from homology"/>
<evidence type="ECO:0000256" key="2">
    <source>
        <dbReference type="ARBA" id="ARBA00022448"/>
    </source>
</evidence>
<dbReference type="PANTHER" id="PTHR13890:SF0">
    <property type="entry name" value="MAGNESIUM TRANSPORTER MRS2 HOMOLOG, MITOCHONDRIAL"/>
    <property type="match status" value="1"/>
</dbReference>
<evidence type="ECO:0000313" key="10">
    <source>
        <dbReference type="EMBL" id="CCA15576.1"/>
    </source>
</evidence>
<evidence type="ECO:0000256" key="3">
    <source>
        <dbReference type="ARBA" id="ARBA00022692"/>
    </source>
</evidence>
<organism evidence="10">
    <name type="scientific">Albugo laibachii Nc14</name>
    <dbReference type="NCBI Taxonomy" id="890382"/>
    <lineage>
        <taxon>Eukaryota</taxon>
        <taxon>Sar</taxon>
        <taxon>Stramenopiles</taxon>
        <taxon>Oomycota</taxon>
        <taxon>Peronosporomycetes</taxon>
        <taxon>Albuginales</taxon>
        <taxon>Albuginaceae</taxon>
        <taxon>Albugo</taxon>
    </lineage>
</organism>
<dbReference type="FunFam" id="1.20.58.340:FF:000025">
    <property type="entry name" value="CorA Metal Ion Transporter (MIT) Family"/>
    <property type="match status" value="1"/>
</dbReference>
<reference evidence="10" key="1">
    <citation type="journal article" date="2011" name="PLoS Biol.">
        <title>Gene gain and loss during evolution of obligate parasitism in the white rust pathogen of Arabidopsis thaliana.</title>
        <authorList>
            <person name="Kemen E."/>
            <person name="Gardiner A."/>
            <person name="Schultz-Larsen T."/>
            <person name="Kemen A.C."/>
            <person name="Balmuth A.L."/>
            <person name="Robert-Seilaniantz A."/>
            <person name="Bailey K."/>
            <person name="Holub E."/>
            <person name="Studholme D.J."/>
            <person name="Maclean D."/>
            <person name="Jones J.D."/>
        </authorList>
    </citation>
    <scope>NUCLEOTIDE SEQUENCE</scope>
</reference>
<feature type="transmembrane region" description="Helical" evidence="9">
    <location>
        <begin position="483"/>
        <end position="509"/>
    </location>
</feature>
<gene>
    <name evidence="10" type="primary">AlNc14C13G1510</name>
    <name evidence="10" type="ORF">ALNC14_017190</name>
</gene>
<dbReference type="CDD" id="cd12823">
    <property type="entry name" value="Mrs2_Mfm1p-like"/>
    <property type="match status" value="1"/>
</dbReference>
<dbReference type="AlphaFoldDB" id="F0W3D3"/>
<keyword evidence="8 9" id="KW-0472">Membrane</keyword>
<dbReference type="PANTHER" id="PTHR13890">
    <property type="entry name" value="RNA SPLICING PROTEIN MRS2, MITOCHONDRIAL"/>
    <property type="match status" value="1"/>
</dbReference>
<accession>F0W3D3</accession>
<keyword evidence="7 9" id="KW-0406">Ion transport</keyword>
<dbReference type="Gene3D" id="2.40.128.330">
    <property type="match status" value="1"/>
</dbReference>
<reference evidence="10" key="2">
    <citation type="submission" date="2011-02" db="EMBL/GenBank/DDBJ databases">
        <authorList>
            <person name="MacLean D."/>
        </authorList>
    </citation>
    <scope>NUCLEOTIDE SEQUENCE</scope>
</reference>
<comment type="similarity">
    <text evidence="9">Belongs to the CorA metal ion transporter (MIT) (TC 1.A.35) family.</text>
</comment>
<evidence type="ECO:0000256" key="5">
    <source>
        <dbReference type="ARBA" id="ARBA00022946"/>
    </source>
</evidence>
<evidence type="ECO:0000256" key="7">
    <source>
        <dbReference type="ARBA" id="ARBA00023065"/>
    </source>
</evidence>
<dbReference type="Pfam" id="PF22099">
    <property type="entry name" value="MRS2-like"/>
    <property type="match status" value="1"/>
</dbReference>
<keyword evidence="6 9" id="KW-1133">Transmembrane helix</keyword>
<keyword evidence="3 9" id="KW-0812">Transmembrane</keyword>
<dbReference type="Gene3D" id="1.20.58.340">
    <property type="entry name" value="Magnesium transport protein CorA, transmembrane region"/>
    <property type="match status" value="2"/>
</dbReference>
<feature type="transmembrane region" description="Helical" evidence="9">
    <location>
        <begin position="521"/>
        <end position="545"/>
    </location>
</feature>
<evidence type="ECO:0000256" key="9">
    <source>
        <dbReference type="RuleBase" id="RU366042"/>
    </source>
</evidence>
<keyword evidence="5" id="KW-0809">Transit peptide</keyword>
<dbReference type="GO" id="GO:0015095">
    <property type="term" value="F:magnesium ion transmembrane transporter activity"/>
    <property type="evidence" value="ECO:0007669"/>
    <property type="project" value="TreeGrafter"/>
</dbReference>
<evidence type="ECO:0000256" key="6">
    <source>
        <dbReference type="ARBA" id="ARBA00022989"/>
    </source>
</evidence>
<dbReference type="InterPro" id="IPR039204">
    <property type="entry name" value="MRS2-like"/>
</dbReference>
<protein>
    <recommendedName>
        <fullName evidence="9">Magnesium transporter</fullName>
    </recommendedName>
</protein>
<name>F0W3D3_9STRA</name>
<keyword evidence="9" id="KW-0999">Mitochondrion inner membrane</keyword>
<evidence type="ECO:0000256" key="1">
    <source>
        <dbReference type="ARBA" id="ARBA00004141"/>
    </source>
</evidence>
<dbReference type="EMBL" id="FR824058">
    <property type="protein sequence ID" value="CCA15576.1"/>
    <property type="molecule type" value="Genomic_DNA"/>
</dbReference>
<dbReference type="HOGENOM" id="CLU_036560_0_0_1"/>
<keyword evidence="2 9" id="KW-0813">Transport</keyword>
<sequence>MIWYTAKSFIANIPFTKADSKPNMLVRDHANYQKLNFHGALQIVDACNRAQVHPDRWIEETGLAENEVAFTLLLPIGQNYQLNARLFSLWKRRIGSECQLKMDDRTHTNDSANIAHQSSPLEMITHMTPTDLPYQKIDTLSNKEPEHARNSSASSHNIKEKSNLRQYYCQFDPKHRSGRSLVLKFDIFGNSYFEELSRMDVLRMTEEAAKEKESENECVHVVPIATSVSPRAGSRTFPRPQRSSNADRMDTALHAGICDVQRVHARDIRKLNNVYAVSNEPSIVLRKQAILVNADPIRALIMRDACLIFVPDGADSLLSLLKEKFHESNQEMSAQAFELRALEALLATLCRIFESDYEKMAPVVISALDRLANGKIGTNELDTLRTYKNTINEFESQVDGVRRALMEILDNEEDLRLLYLTKLHKTPSLLTDLWSFDSEEVEAMIENYLQDIYTTRTKANLMQHRIQNTESLVMMKLDYSRNYLLGVELLFSLVALGVSIGTYVTGIFGMNLASGIPEQPVYFYGTVVVTGIAIIVIVVAGVFFFRRQGRI</sequence>
<evidence type="ECO:0000256" key="4">
    <source>
        <dbReference type="ARBA" id="ARBA00022842"/>
    </source>
</evidence>
<comment type="subcellular location">
    <subcellularLocation>
        <location evidence="1">Membrane</location>
        <topology evidence="1">Multi-pass membrane protein</topology>
    </subcellularLocation>
    <subcellularLocation>
        <location evidence="9">Mitochondrion inner membrane</location>
        <topology evidence="9">Multi-pass membrane protein</topology>
    </subcellularLocation>
</comment>
<keyword evidence="4 9" id="KW-0460">Magnesium</keyword>
<keyword evidence="9" id="KW-0496">Mitochondrion</keyword>
<dbReference type="GO" id="GO:0005743">
    <property type="term" value="C:mitochondrial inner membrane"/>
    <property type="evidence" value="ECO:0007669"/>
    <property type="project" value="UniProtKB-SubCell"/>
</dbReference>